<dbReference type="Proteomes" id="UP000614047">
    <property type="component" value="Unassembled WGS sequence"/>
</dbReference>
<dbReference type="RefSeq" id="WP_197010657.1">
    <property type="nucleotide sequence ID" value="NZ_BAABES010000008.1"/>
</dbReference>
<sequence length="490" mass="53367">MESRNGDGGARDSDVLVVGAGPTGLLLAGDLAAAGLSVTLVERRPHRISNLSRALVVHARTLEQFDARGIADEVVAGGHPIDSLQLFQRGRLHPSRLPTRYPYVLFTPQYEVERVLERRAREAGVTFVHEARVVEVGQDADGVEVRAVTGEDAKASARFRASYLVGTDGAHSTLREALGLPFPGKSMLKSLILADVRLAEKPDRPFTVNSVPEGFCLLTEMGEGWYRITGWNRHHQLPDDAPLDLDEIRELLHHNFGTDYGITECRWKSRFHSDERQAPSYRVGRAFLAGDAAHVHSPAGAMGMNTGLQDAANLGWKLVAVLRDGADDRLLDTYQRERHVAGKIALRISGRMVRVAKMHGIPARIVRPLVATVLNRVRPVSDRAASMITGIGLSYPAGHGAHRLEGKRAPDLELAEGRLYEVLRGGGFVLVCPAGFRFPPAAGVTPAHRADGDRTALLVRPDGYIAWAADEADDAGLRAALDTWVLGRVR</sequence>
<evidence type="ECO:0000313" key="5">
    <source>
        <dbReference type="EMBL" id="MBG6087854.1"/>
    </source>
</evidence>
<dbReference type="Pfam" id="PF21274">
    <property type="entry name" value="Rng_hyd_C"/>
    <property type="match status" value="1"/>
</dbReference>
<dbReference type="InterPro" id="IPR050641">
    <property type="entry name" value="RIFMO-like"/>
</dbReference>
<dbReference type="GO" id="GO:0016709">
    <property type="term" value="F:oxidoreductase activity, acting on paired donors, with incorporation or reduction of molecular oxygen, NAD(P)H as one donor, and incorporation of one atom of oxygen"/>
    <property type="evidence" value="ECO:0007669"/>
    <property type="project" value="UniProtKB-ARBA"/>
</dbReference>
<dbReference type="Gene3D" id="3.40.30.120">
    <property type="match status" value="1"/>
</dbReference>
<name>A0A931DB76_9ACTN</name>
<dbReference type="Gene3D" id="3.30.70.2450">
    <property type="match status" value="1"/>
</dbReference>
<comment type="caution">
    <text evidence="5">The sequence shown here is derived from an EMBL/GenBank/DDBJ whole genome shotgun (WGS) entry which is preliminary data.</text>
</comment>
<gene>
    <name evidence="5" type="ORF">IW256_001967</name>
</gene>
<evidence type="ECO:0000259" key="4">
    <source>
        <dbReference type="Pfam" id="PF01494"/>
    </source>
</evidence>
<dbReference type="AlphaFoldDB" id="A0A931DB76"/>
<keyword evidence="3" id="KW-0274">FAD</keyword>
<proteinExistence type="predicted"/>
<dbReference type="Gene3D" id="3.50.50.60">
    <property type="entry name" value="FAD/NAD(P)-binding domain"/>
    <property type="match status" value="1"/>
</dbReference>
<evidence type="ECO:0000256" key="1">
    <source>
        <dbReference type="ARBA" id="ARBA00001974"/>
    </source>
</evidence>
<dbReference type="PANTHER" id="PTHR43004">
    <property type="entry name" value="TRK SYSTEM POTASSIUM UPTAKE PROTEIN"/>
    <property type="match status" value="1"/>
</dbReference>
<keyword evidence="6" id="KW-1185">Reference proteome</keyword>
<dbReference type="EMBL" id="JADOUA010000001">
    <property type="protein sequence ID" value="MBG6087854.1"/>
    <property type="molecule type" value="Genomic_DNA"/>
</dbReference>
<protein>
    <submittedName>
        <fullName evidence="5">2-polyprenyl-6-methoxyphenol hydroxylase-like FAD-dependent oxidoreductase</fullName>
    </submittedName>
</protein>
<keyword evidence="2" id="KW-0285">Flavoprotein</keyword>
<organism evidence="5 6">
    <name type="scientific">Actinomadura viridis</name>
    <dbReference type="NCBI Taxonomy" id="58110"/>
    <lineage>
        <taxon>Bacteria</taxon>
        <taxon>Bacillati</taxon>
        <taxon>Actinomycetota</taxon>
        <taxon>Actinomycetes</taxon>
        <taxon>Streptosporangiales</taxon>
        <taxon>Thermomonosporaceae</taxon>
        <taxon>Actinomadura</taxon>
    </lineage>
</organism>
<accession>A0A931DB76</accession>
<dbReference type="InterPro" id="IPR002938">
    <property type="entry name" value="FAD-bd"/>
</dbReference>
<dbReference type="Pfam" id="PF01494">
    <property type="entry name" value="FAD_binding_3"/>
    <property type="match status" value="1"/>
</dbReference>
<dbReference type="SUPFAM" id="SSF51905">
    <property type="entry name" value="FAD/NAD(P)-binding domain"/>
    <property type="match status" value="1"/>
</dbReference>
<comment type="cofactor">
    <cofactor evidence="1">
        <name>FAD</name>
        <dbReference type="ChEBI" id="CHEBI:57692"/>
    </cofactor>
</comment>
<evidence type="ECO:0000256" key="3">
    <source>
        <dbReference type="ARBA" id="ARBA00022827"/>
    </source>
</evidence>
<dbReference type="PANTHER" id="PTHR43004:SF19">
    <property type="entry name" value="BINDING MONOOXYGENASE, PUTATIVE (JCVI)-RELATED"/>
    <property type="match status" value="1"/>
</dbReference>
<dbReference type="InterPro" id="IPR036188">
    <property type="entry name" value="FAD/NAD-bd_sf"/>
</dbReference>
<evidence type="ECO:0000313" key="6">
    <source>
        <dbReference type="Proteomes" id="UP000614047"/>
    </source>
</evidence>
<dbReference type="GO" id="GO:0071949">
    <property type="term" value="F:FAD binding"/>
    <property type="evidence" value="ECO:0007669"/>
    <property type="project" value="InterPro"/>
</dbReference>
<dbReference type="PRINTS" id="PR00420">
    <property type="entry name" value="RNGMNOXGNASE"/>
</dbReference>
<feature type="domain" description="FAD-binding" evidence="4">
    <location>
        <begin position="13"/>
        <end position="345"/>
    </location>
</feature>
<reference evidence="5" key="1">
    <citation type="submission" date="2020-11" db="EMBL/GenBank/DDBJ databases">
        <title>Sequencing the genomes of 1000 actinobacteria strains.</title>
        <authorList>
            <person name="Klenk H.-P."/>
        </authorList>
    </citation>
    <scope>NUCLEOTIDE SEQUENCE</scope>
    <source>
        <strain evidence="5">DSM 43175</strain>
    </source>
</reference>
<evidence type="ECO:0000256" key="2">
    <source>
        <dbReference type="ARBA" id="ARBA00022630"/>
    </source>
</evidence>